<gene>
    <name evidence="7" type="ORF">SD77_2053</name>
</gene>
<accession>A0ABR5AY44</accession>
<dbReference type="InterPro" id="IPR051202">
    <property type="entry name" value="Peptidase_C40"/>
</dbReference>
<sequence length="657" mass="73411">MALQRVYQEFDERMKPTLHFYLYTPDYRYDFTEFVTGHEWSGDINIAGETFEITTYNKQLKNDRRWLPFEEGYMVKVMLEYPTGKGFPGPTELFRGVITARTISGDGTEQLRVQDYNWYLQQNEITIKFQNKTADQIIAHLCRVAGVGVNYMDKTKHVFAELEFIEKTLWEIIQTVLTETYLRTKKRYNIRSEYGKLSLREVTMSPNRMIIERGKNLLGSTREVSIEEVKTQVIMTSGESQRNTRVVKVDAAAKKKYGTLTAVEHTQDVYGPGGLSALAQGFLDELKKPSDHVSVEALADYNISAGTLIEAYDEMTGMNDYYFVTAHSHSGQNGYSTMQLELSKSYNPEFVPYEKPDEDKAEGGETADLDSKLDDISYVSGFIGTAYDPRLGGINGSGDYSKTATGTKWAYKRTIAVSPKIIPYGSVVHINVPTMPEFTGLYLAEDTGGAIRNENGGKRVDVLIEGRTNTSRFGRRNVEVAILEKGKGAADARAKAAKWNSIKAAWQKKLDQRSSKGKGKGAKTGDPKRDKVVELARSYKGKLTYKFGGKNIPSGRGDCSGFTFFIFKQIGVNLGHGTMSQITKGRKIATSAAQPGDLVFFKGTIKERGANAVSHVGIVTRPGYCVSLASSGCKEHGYLPSNHKYWGKHFMQINRVL</sequence>
<comment type="similarity">
    <text evidence="1">Belongs to the peptidase C40 family.</text>
</comment>
<dbReference type="Proteomes" id="UP000031982">
    <property type="component" value="Unassembled WGS sequence"/>
</dbReference>
<keyword evidence="3" id="KW-0378">Hydrolase</keyword>
<name>A0ABR5AY44_BACBA</name>
<dbReference type="CDD" id="cd14667">
    <property type="entry name" value="3D_containing_proteins"/>
    <property type="match status" value="1"/>
</dbReference>
<comment type="caution">
    <text evidence="7">The sequence shown here is derived from an EMBL/GenBank/DDBJ whole genome shotgun (WGS) entry which is preliminary data.</text>
</comment>
<evidence type="ECO:0000256" key="5">
    <source>
        <dbReference type="SAM" id="MobiDB-lite"/>
    </source>
</evidence>
<dbReference type="InterPro" id="IPR056937">
    <property type="entry name" value="YqbQ/XkdQ"/>
</dbReference>
<evidence type="ECO:0000256" key="4">
    <source>
        <dbReference type="ARBA" id="ARBA00022807"/>
    </source>
</evidence>
<keyword evidence="8" id="KW-1185">Reference proteome</keyword>
<dbReference type="PANTHER" id="PTHR47053">
    <property type="entry name" value="MUREIN DD-ENDOPEPTIDASE MEPH-RELATED"/>
    <property type="match status" value="1"/>
</dbReference>
<dbReference type="InterPro" id="IPR059180">
    <property type="entry name" value="3D_YorM"/>
</dbReference>
<keyword evidence="2" id="KW-0645">Protease</keyword>
<dbReference type="RefSeq" id="WP_041113252.1">
    <property type="nucleotide sequence ID" value="NZ_JARTHD010000016.1"/>
</dbReference>
<dbReference type="PANTHER" id="PTHR47053:SF1">
    <property type="entry name" value="MUREIN DD-ENDOPEPTIDASE MEPH-RELATED"/>
    <property type="match status" value="1"/>
</dbReference>
<reference evidence="7 8" key="1">
    <citation type="submission" date="2015-01" db="EMBL/GenBank/DDBJ databases">
        <title>Genome Assembly of Bacillus badius MTCC 1458.</title>
        <authorList>
            <person name="Verma A."/>
            <person name="Khatri I."/>
            <person name="Mual P."/>
            <person name="Subramanian S."/>
            <person name="Krishnamurthi S."/>
        </authorList>
    </citation>
    <scope>NUCLEOTIDE SEQUENCE [LARGE SCALE GENOMIC DNA]</scope>
    <source>
        <strain evidence="7 8">MTCC 1458</strain>
    </source>
</reference>
<dbReference type="Pfam" id="PF06725">
    <property type="entry name" value="3D"/>
    <property type="match status" value="1"/>
</dbReference>
<feature type="domain" description="NlpC/P60" evidence="6">
    <location>
        <begin position="526"/>
        <end position="657"/>
    </location>
</feature>
<organism evidence="7 8">
    <name type="scientific">Bacillus badius</name>
    <dbReference type="NCBI Taxonomy" id="1455"/>
    <lineage>
        <taxon>Bacteria</taxon>
        <taxon>Bacillati</taxon>
        <taxon>Bacillota</taxon>
        <taxon>Bacilli</taxon>
        <taxon>Bacillales</taxon>
        <taxon>Bacillaceae</taxon>
        <taxon>Pseudobacillus</taxon>
    </lineage>
</organism>
<dbReference type="EMBL" id="JXLP01000002">
    <property type="protein sequence ID" value="KIL79599.1"/>
    <property type="molecule type" value="Genomic_DNA"/>
</dbReference>
<proteinExistence type="inferred from homology"/>
<dbReference type="Gene3D" id="3.90.1720.10">
    <property type="entry name" value="endopeptidase domain like (from Nostoc punctiforme)"/>
    <property type="match status" value="1"/>
</dbReference>
<evidence type="ECO:0000313" key="7">
    <source>
        <dbReference type="EMBL" id="KIL79599.1"/>
    </source>
</evidence>
<dbReference type="SUPFAM" id="SSF69279">
    <property type="entry name" value="Phage tail proteins"/>
    <property type="match status" value="1"/>
</dbReference>
<evidence type="ECO:0000256" key="1">
    <source>
        <dbReference type="ARBA" id="ARBA00007074"/>
    </source>
</evidence>
<feature type="region of interest" description="Disordered" evidence="5">
    <location>
        <begin position="507"/>
        <end position="530"/>
    </location>
</feature>
<dbReference type="InterPro" id="IPR000064">
    <property type="entry name" value="NLP_P60_dom"/>
</dbReference>
<evidence type="ECO:0000256" key="2">
    <source>
        <dbReference type="ARBA" id="ARBA00022670"/>
    </source>
</evidence>
<dbReference type="SUPFAM" id="SSF50685">
    <property type="entry name" value="Barwin-like endoglucanases"/>
    <property type="match status" value="1"/>
</dbReference>
<dbReference type="PROSITE" id="PS51935">
    <property type="entry name" value="NLPC_P60"/>
    <property type="match status" value="1"/>
</dbReference>
<dbReference type="InterPro" id="IPR038765">
    <property type="entry name" value="Papain-like_cys_pep_sf"/>
</dbReference>
<evidence type="ECO:0000256" key="3">
    <source>
        <dbReference type="ARBA" id="ARBA00022801"/>
    </source>
</evidence>
<dbReference type="Pfam" id="PF00877">
    <property type="entry name" value="NLPC_P60"/>
    <property type="match status" value="1"/>
</dbReference>
<dbReference type="SUPFAM" id="SSF54001">
    <property type="entry name" value="Cysteine proteinases"/>
    <property type="match status" value="1"/>
</dbReference>
<dbReference type="Pfam" id="PF24032">
    <property type="entry name" value="YQBQ"/>
    <property type="match status" value="1"/>
</dbReference>
<evidence type="ECO:0000259" key="6">
    <source>
        <dbReference type="PROSITE" id="PS51935"/>
    </source>
</evidence>
<dbReference type="Gene3D" id="2.40.40.10">
    <property type="entry name" value="RlpA-like domain"/>
    <property type="match status" value="1"/>
</dbReference>
<evidence type="ECO:0000313" key="8">
    <source>
        <dbReference type="Proteomes" id="UP000031982"/>
    </source>
</evidence>
<dbReference type="InterPro" id="IPR010611">
    <property type="entry name" value="3D_dom"/>
</dbReference>
<protein>
    <submittedName>
        <fullName evidence="7">Phage-like element PBSX protein xkdQ</fullName>
    </submittedName>
</protein>
<keyword evidence="4" id="KW-0788">Thiol protease</keyword>
<dbReference type="InterPro" id="IPR036908">
    <property type="entry name" value="RlpA-like_sf"/>
</dbReference>